<dbReference type="GO" id="GO:0047429">
    <property type="term" value="F:nucleoside triphosphate diphosphatase activity"/>
    <property type="evidence" value="ECO:0007669"/>
    <property type="project" value="InterPro"/>
</dbReference>
<dbReference type="GO" id="GO:0009143">
    <property type="term" value="P:nucleoside triphosphate catabolic process"/>
    <property type="evidence" value="ECO:0007669"/>
    <property type="project" value="InterPro"/>
</dbReference>
<dbReference type="PANTHER" id="PTHR11067">
    <property type="entry name" value="INOSINE TRIPHOSPHATE PYROPHOSPHATASE/HAM1 PROTEIN"/>
    <property type="match status" value="1"/>
</dbReference>
<dbReference type="InterPro" id="IPR029001">
    <property type="entry name" value="ITPase-like_fam"/>
</dbReference>
<proteinExistence type="inferred from homology"/>
<reference evidence="3" key="1">
    <citation type="journal article" date="2012" name="Science">
        <title>Fermentation, hydrogen, and sulfur metabolism in multiple uncultivated bacterial phyla.</title>
        <authorList>
            <person name="Wrighton K.C."/>
            <person name="Thomas B.C."/>
            <person name="Sharon I."/>
            <person name="Miller C.S."/>
            <person name="Castelle C.J."/>
            <person name="VerBerkmoes N.C."/>
            <person name="Wilkins M.J."/>
            <person name="Hettich R.L."/>
            <person name="Lipton M.S."/>
            <person name="Williams K.H."/>
            <person name="Long P.E."/>
            <person name="Banfield J.F."/>
        </authorList>
    </citation>
    <scope>NUCLEOTIDE SEQUENCE [LARGE SCALE GENOMIC DNA]</scope>
</reference>
<dbReference type="AlphaFoldDB" id="K2H319"/>
<comment type="caution">
    <text evidence="3">The sequence shown here is derived from an EMBL/GenBank/DDBJ whole genome shotgun (WGS) entry which is preliminary data.</text>
</comment>
<dbReference type="SUPFAM" id="SSF52972">
    <property type="entry name" value="ITPase-like"/>
    <property type="match status" value="1"/>
</dbReference>
<dbReference type="GO" id="GO:0005737">
    <property type="term" value="C:cytoplasm"/>
    <property type="evidence" value="ECO:0007669"/>
    <property type="project" value="TreeGrafter"/>
</dbReference>
<dbReference type="PANTHER" id="PTHR11067:SF9">
    <property type="entry name" value="INOSINE TRIPHOSPHATE PYROPHOSPHATASE"/>
    <property type="match status" value="1"/>
</dbReference>
<evidence type="ECO:0000313" key="3">
    <source>
        <dbReference type="EMBL" id="EKE30235.1"/>
    </source>
</evidence>
<name>K2H319_9BACT</name>
<organism evidence="3">
    <name type="scientific">uncultured bacterium</name>
    <name type="common">gcode 4</name>
    <dbReference type="NCBI Taxonomy" id="1234023"/>
    <lineage>
        <taxon>Bacteria</taxon>
        <taxon>environmental samples</taxon>
    </lineage>
</organism>
<dbReference type="Pfam" id="PF01725">
    <property type="entry name" value="Ham1p_like"/>
    <property type="match status" value="1"/>
</dbReference>
<dbReference type="EMBL" id="AMFJ01000020">
    <property type="protein sequence ID" value="EKE30235.1"/>
    <property type="molecule type" value="Genomic_DNA"/>
</dbReference>
<dbReference type="Gene3D" id="3.90.950.10">
    <property type="match status" value="1"/>
</dbReference>
<protein>
    <recommendedName>
        <fullName evidence="4">Ham1 family protein</fullName>
    </recommendedName>
</protein>
<evidence type="ECO:0008006" key="4">
    <source>
        <dbReference type="Google" id="ProtNLM"/>
    </source>
</evidence>
<evidence type="ECO:0000256" key="1">
    <source>
        <dbReference type="ARBA" id="ARBA00008023"/>
    </source>
</evidence>
<evidence type="ECO:0000256" key="2">
    <source>
        <dbReference type="ARBA" id="ARBA00022801"/>
    </source>
</evidence>
<sequence length="190" mass="22917">MQNLTFWTGNPHKLSEASAILWIELKWYTPEDLETIRKSCNWDLTEIQSMDVIEIIKRKARDAYEILWRPIMIEDTGLFIDALNWFPGPLVKYVIEWPGLEAIFKMMSGVKNRAAEAITWVCMYDWADYTIWYWCLKWNIVTEPRWDKFWYSNAFEPIWSSKTFWEMTEDEKNLISMRRIAFLDFASKLK</sequence>
<gene>
    <name evidence="3" type="ORF">ACD_2C00020G0003</name>
</gene>
<comment type="similarity">
    <text evidence="1">Belongs to the HAM1 NTPase family.</text>
</comment>
<accession>K2H319</accession>
<keyword evidence="2" id="KW-0378">Hydrolase</keyword>
<dbReference type="CDD" id="cd00515">
    <property type="entry name" value="HAM1"/>
    <property type="match status" value="1"/>
</dbReference>
<dbReference type="InterPro" id="IPR002637">
    <property type="entry name" value="RdgB/HAM1"/>
</dbReference>